<dbReference type="Proteomes" id="UP001475781">
    <property type="component" value="Chromosome"/>
</dbReference>
<evidence type="ECO:0000259" key="1">
    <source>
        <dbReference type="Pfam" id="PF10137"/>
    </source>
</evidence>
<accession>A0ABZ2VX73</accession>
<keyword evidence="3" id="KW-1185">Reference proteome</keyword>
<evidence type="ECO:0000313" key="2">
    <source>
        <dbReference type="EMBL" id="WZF87070.1"/>
    </source>
</evidence>
<gene>
    <name evidence="2" type="ORF">NLK58_11910</name>
</gene>
<organism evidence="2 3">
    <name type="scientific">Marinobacter metalliresistant</name>
    <dbReference type="NCBI Taxonomy" id="2961995"/>
    <lineage>
        <taxon>Bacteria</taxon>
        <taxon>Pseudomonadati</taxon>
        <taxon>Pseudomonadota</taxon>
        <taxon>Gammaproteobacteria</taxon>
        <taxon>Pseudomonadales</taxon>
        <taxon>Marinobacteraceae</taxon>
        <taxon>Marinobacter</taxon>
    </lineage>
</organism>
<protein>
    <submittedName>
        <fullName evidence="2">Nucleotide-binding protein</fullName>
    </submittedName>
</protein>
<dbReference type="Pfam" id="PF10137">
    <property type="entry name" value="CAP12-PCTIR_TIR"/>
    <property type="match status" value="1"/>
</dbReference>
<name>A0ABZ2VX73_9GAMM</name>
<feature type="domain" description="CD-NTase-associated protein 12/Pycsar effector protein TIR" evidence="1">
    <location>
        <begin position="7"/>
        <end position="97"/>
    </location>
</feature>
<proteinExistence type="predicted"/>
<evidence type="ECO:0000313" key="3">
    <source>
        <dbReference type="Proteomes" id="UP001475781"/>
    </source>
</evidence>
<dbReference type="InterPro" id="IPR019302">
    <property type="entry name" value="CAP12/PCTIR_TIR_dom"/>
</dbReference>
<dbReference type="EMBL" id="CP101118">
    <property type="protein sequence ID" value="WZF87070.1"/>
    <property type="molecule type" value="Genomic_DNA"/>
</dbReference>
<dbReference type="RefSeq" id="WP_341580827.1">
    <property type="nucleotide sequence ID" value="NZ_CP101118.1"/>
</dbReference>
<sequence length="107" mass="12216">MSNKPTVFIASSSEAISVAEAVHIKLEQELRVRLWENAFDLSSVTITTLIDKTKEADYSVFVFHPDDKSIIRNTEYSAVRDNVVLELGMFIARIIHKKRRTLLNPLI</sequence>
<reference evidence="2 3" key="1">
    <citation type="submission" date="2022-07" db="EMBL/GenBank/DDBJ databases">
        <title>A copper resistant bacterium isolated from sediment samples of deep sea hydrothermal areas.</title>
        <authorList>
            <person name="Zeng X."/>
        </authorList>
    </citation>
    <scope>NUCLEOTIDE SEQUENCE [LARGE SCALE GENOMIC DNA]</scope>
    <source>
        <strain evidence="3">CuT 6</strain>
    </source>
</reference>